<name>A0AAW5ETQ2_NOVHA</name>
<evidence type="ECO:0000256" key="1">
    <source>
        <dbReference type="SAM" id="MobiDB-lite"/>
    </source>
</evidence>
<accession>A0AAW5ETQ2</accession>
<dbReference type="EMBL" id="JAIBCX010000033">
    <property type="protein sequence ID" value="MCJ8354690.1"/>
    <property type="molecule type" value="Genomic_DNA"/>
</dbReference>
<feature type="domain" description="Aerotolerance regulator N-terminal" evidence="3">
    <location>
        <begin position="1"/>
        <end position="75"/>
    </location>
</feature>
<protein>
    <submittedName>
        <fullName evidence="5">DUF4159 domain-containing protein</fullName>
    </submittedName>
</protein>
<dbReference type="InterPro" id="IPR029062">
    <property type="entry name" value="Class_I_gatase-like"/>
</dbReference>
<dbReference type="Pfam" id="PF07584">
    <property type="entry name" value="BatA"/>
    <property type="match status" value="1"/>
</dbReference>
<feature type="transmembrane region" description="Helical" evidence="2">
    <location>
        <begin position="691"/>
        <end position="710"/>
    </location>
</feature>
<feature type="region of interest" description="Disordered" evidence="1">
    <location>
        <begin position="401"/>
        <end position="429"/>
    </location>
</feature>
<dbReference type="PANTHER" id="PTHR37464">
    <property type="entry name" value="BLL2463 PROTEIN"/>
    <property type="match status" value="1"/>
</dbReference>
<dbReference type="NCBIfam" id="TIGR02226">
    <property type="entry name" value="two_anch"/>
    <property type="match status" value="1"/>
</dbReference>
<evidence type="ECO:0000313" key="5">
    <source>
        <dbReference type="EMBL" id="MCJ8354690.1"/>
    </source>
</evidence>
<comment type="caution">
    <text evidence="5">The sequence shown here is derived from an EMBL/GenBank/DDBJ whole genome shotgun (WGS) entry which is preliminary data.</text>
</comment>
<reference evidence="5" key="1">
    <citation type="journal article" date="2021" name="Polymers (Basel)">
        <title>Highly Stretchable Bacterial Cellulose Produced by Komagataeibacter hansenii SI1.</title>
        <authorList>
            <person name="Cielecka I."/>
            <person name="Ryngajllo M."/>
            <person name="Maniukiewicz W."/>
            <person name="Bielecki S."/>
        </authorList>
    </citation>
    <scope>NUCLEOTIDE SEQUENCE</scope>
    <source>
        <strain evidence="5">SI1</strain>
    </source>
</reference>
<dbReference type="Gene3D" id="3.40.50.12140">
    <property type="entry name" value="Domain of unknown function DUF4159"/>
    <property type="match status" value="1"/>
</dbReference>
<dbReference type="PANTHER" id="PTHR37464:SF1">
    <property type="entry name" value="BLL2463 PROTEIN"/>
    <property type="match status" value="1"/>
</dbReference>
<evidence type="ECO:0000259" key="4">
    <source>
        <dbReference type="Pfam" id="PF13709"/>
    </source>
</evidence>
<dbReference type="InterPro" id="IPR025297">
    <property type="entry name" value="DUF4159"/>
</dbReference>
<dbReference type="InterPro" id="IPR011933">
    <property type="entry name" value="Double_TM_dom"/>
</dbReference>
<dbReference type="Pfam" id="PF13709">
    <property type="entry name" value="DUF4159"/>
    <property type="match status" value="1"/>
</dbReference>
<dbReference type="AlphaFoldDB" id="A0AAW5ETQ2"/>
<proteinExistence type="predicted"/>
<dbReference type="Gene3D" id="3.40.50.880">
    <property type="match status" value="1"/>
</dbReference>
<sequence>MILAAPWVLWAFVLLPVVWLLLRALPPRPREQSFPPIALLRGLGARNDDVARAPLWLLILRCMAVVLVITACAQPFITRDRAGISMSADTLLVIDNGWAAAPGWTQRLRAVDSILERLARNGHSVRLLLTAPPTGNEVMRVGDAQDPAIMRTILAPSEPQPWGVDRRAATGAVRALLQHGWHGPVLYLADGMATGDDAAFATALRDVGPVHDLRLPDADIVTLAPGHNGAEALDLRLRTVSRPVLRQVSVRAQTIDNSTLQVLHVTMPPDARQADVRLTLPVELRNQLDHVEVDAINGPASVRLLDENDRRRPVGLISGNASDTPLMGSLFYLRRALAPGAELREGTLDTLLSRPLSILIAPDGTLGSPDARHKVEEWVRRGGTLIRFSGPLLVQAAGGTGIAPPVPADGPRTDTPPAETTSRDIHGANTSVTDTSVANTSVADTLLPVPLMDGERVLGGAMSWSKPEHLAAFDARSPFHDLPVPADVTVSKQVLARPSTDLDTHTWARLVDGTPLVTHAALGAGQVVLFHVTSTADWSNLPLSGLFVGMLQRLGERAVGIETPADQSLLSPYMTLDGAGVEGPPPAGAQAVRADAFGHIAVSAAHPPGLYGPRASRRALNIGDDAGEMLPQQPVGTVMDLRGQTPDLALGPILAVLALGLVLVDGIAAILMRSGMIRADGGRTNGRRAGLVSAVILAALASAPSAPAWAETRDVPGAALETRLGYIITNHADIDDVSREGLQGLSDYVNARTSAVLGHPDALVPERDDLSYYPMIYWPVTADATATPARTAALNAYMRHGGILMIDTQGQDPATAQAGNDDSFTGSAPGTAAALRRMTAGLDIPPLTKLDDHHVLTHTFYLLHDFPGRYDGMPVWVAQEGDSTNDGVSPVIIGSNDWAHAWAVDDSGGTPYATIPDGPEQRTLAYRFGVNAVLYALTGNYKADQVHVPALLKRLGE</sequence>
<gene>
    <name evidence="5" type="ORF">K1W68_11955</name>
</gene>
<dbReference type="RefSeq" id="WP_247067422.1">
    <property type="nucleotide sequence ID" value="NZ_CP094848.1"/>
</dbReference>
<feature type="transmembrane region" description="Helical" evidence="2">
    <location>
        <begin position="649"/>
        <end position="671"/>
    </location>
</feature>
<organism evidence="5 6">
    <name type="scientific">Novacetimonas hansenii</name>
    <name type="common">Komagataeibacter hansenii</name>
    <dbReference type="NCBI Taxonomy" id="436"/>
    <lineage>
        <taxon>Bacteria</taxon>
        <taxon>Pseudomonadati</taxon>
        <taxon>Pseudomonadota</taxon>
        <taxon>Alphaproteobacteria</taxon>
        <taxon>Acetobacterales</taxon>
        <taxon>Acetobacteraceae</taxon>
        <taxon>Novacetimonas</taxon>
    </lineage>
</organism>
<keyword evidence="2" id="KW-0812">Transmembrane</keyword>
<keyword evidence="2" id="KW-0472">Membrane</keyword>
<feature type="domain" description="DUF4159" evidence="4">
    <location>
        <begin position="723"/>
        <end position="937"/>
    </location>
</feature>
<dbReference type="InterPro" id="IPR024163">
    <property type="entry name" value="Aerotolerance_reg_N"/>
</dbReference>
<evidence type="ECO:0000313" key="6">
    <source>
        <dbReference type="Proteomes" id="UP001202887"/>
    </source>
</evidence>
<dbReference type="Proteomes" id="UP001202887">
    <property type="component" value="Unassembled WGS sequence"/>
</dbReference>
<evidence type="ECO:0000256" key="2">
    <source>
        <dbReference type="SAM" id="Phobius"/>
    </source>
</evidence>
<reference evidence="5" key="2">
    <citation type="submission" date="2022-03" db="EMBL/GenBank/DDBJ databases">
        <authorList>
            <person name="Ryngajllo M."/>
            <person name="Jacek P."/>
            <person name="Kubiak K."/>
        </authorList>
    </citation>
    <scope>NUCLEOTIDE SEQUENCE</scope>
    <source>
        <strain evidence="5">SI1</strain>
    </source>
</reference>
<feature type="transmembrane region" description="Helical" evidence="2">
    <location>
        <begin position="55"/>
        <end position="77"/>
    </location>
</feature>
<dbReference type="CDD" id="cd03143">
    <property type="entry name" value="A4_beta-galactosidase_middle_domain"/>
    <property type="match status" value="1"/>
</dbReference>
<keyword evidence="2" id="KW-1133">Transmembrane helix</keyword>
<feature type="transmembrane region" description="Helical" evidence="2">
    <location>
        <begin position="6"/>
        <end position="25"/>
    </location>
</feature>
<evidence type="ECO:0000259" key="3">
    <source>
        <dbReference type="Pfam" id="PF07584"/>
    </source>
</evidence>